<dbReference type="InterPro" id="IPR011991">
    <property type="entry name" value="ArsR-like_HTH"/>
</dbReference>
<evidence type="ECO:0000256" key="1">
    <source>
        <dbReference type="SAM" id="MobiDB-lite"/>
    </source>
</evidence>
<protein>
    <submittedName>
        <fullName evidence="3">Transcriptional regulator, ArsR family</fullName>
    </submittedName>
</protein>
<feature type="region of interest" description="Disordered" evidence="1">
    <location>
        <begin position="116"/>
        <end position="135"/>
    </location>
</feature>
<dbReference type="PRINTS" id="PR00778">
    <property type="entry name" value="HTHARSR"/>
</dbReference>
<proteinExistence type="predicted"/>
<evidence type="ECO:0000259" key="2">
    <source>
        <dbReference type="SMART" id="SM00418"/>
    </source>
</evidence>
<reference evidence="3 4" key="1">
    <citation type="submission" date="2016-10" db="EMBL/GenBank/DDBJ databases">
        <authorList>
            <person name="de Groot N.N."/>
        </authorList>
    </citation>
    <scope>NUCLEOTIDE SEQUENCE [LARGE SCALE GENOMIC DNA]</scope>
    <source>
        <strain evidence="3 4">DSM 22489</strain>
    </source>
</reference>
<dbReference type="GO" id="GO:0003700">
    <property type="term" value="F:DNA-binding transcription factor activity"/>
    <property type="evidence" value="ECO:0007669"/>
    <property type="project" value="InterPro"/>
</dbReference>
<dbReference type="EMBL" id="FNVA01000002">
    <property type="protein sequence ID" value="SEG02848.1"/>
    <property type="molecule type" value="Genomic_DNA"/>
</dbReference>
<feature type="compositionally biased region" description="Basic residues" evidence="1">
    <location>
        <begin position="118"/>
        <end position="135"/>
    </location>
</feature>
<dbReference type="InterPro" id="IPR036388">
    <property type="entry name" value="WH-like_DNA-bd_sf"/>
</dbReference>
<accession>A0A1H5WTT3</accession>
<dbReference type="CDD" id="cd00090">
    <property type="entry name" value="HTH_ARSR"/>
    <property type="match status" value="1"/>
</dbReference>
<dbReference type="SUPFAM" id="SSF46785">
    <property type="entry name" value="Winged helix' DNA-binding domain"/>
    <property type="match status" value="1"/>
</dbReference>
<dbReference type="RefSeq" id="WP_235011460.1">
    <property type="nucleotide sequence ID" value="NZ_FNVA01000002.1"/>
</dbReference>
<dbReference type="Proteomes" id="UP000236728">
    <property type="component" value="Unassembled WGS sequence"/>
</dbReference>
<dbReference type="Pfam" id="PF12840">
    <property type="entry name" value="HTH_20"/>
    <property type="match status" value="1"/>
</dbReference>
<dbReference type="InterPro" id="IPR001845">
    <property type="entry name" value="HTH_ArsR_DNA-bd_dom"/>
</dbReference>
<evidence type="ECO:0000313" key="4">
    <source>
        <dbReference type="Proteomes" id="UP000236728"/>
    </source>
</evidence>
<keyword evidence="4" id="KW-1185">Reference proteome</keyword>
<gene>
    <name evidence="3" type="ORF">SAMN05421819_1739</name>
</gene>
<evidence type="ECO:0000313" key="3">
    <source>
        <dbReference type="EMBL" id="SEG02848.1"/>
    </source>
</evidence>
<feature type="domain" description="HTH arsR-type" evidence="2">
    <location>
        <begin position="18"/>
        <end position="100"/>
    </location>
</feature>
<sequence>MTVRPFLHPAIEDITVESLLHALSDPVRVAIYANIVAQDCAQNCSTFLHVLNRPIPKSTLSQHFRILRESGLIHSERHGVEVRNTSRCAEVDARFPGLMASIVKAHMIELEQAAAKKIPARHSAKSTTKRSPRSA</sequence>
<name>A0A1H5WTT3_9BACT</name>
<organism evidence="3 4">
    <name type="scientific">Bryocella elongata</name>
    <dbReference type="NCBI Taxonomy" id="863522"/>
    <lineage>
        <taxon>Bacteria</taxon>
        <taxon>Pseudomonadati</taxon>
        <taxon>Acidobacteriota</taxon>
        <taxon>Terriglobia</taxon>
        <taxon>Terriglobales</taxon>
        <taxon>Acidobacteriaceae</taxon>
        <taxon>Bryocella</taxon>
    </lineage>
</organism>
<dbReference type="Gene3D" id="1.10.10.10">
    <property type="entry name" value="Winged helix-like DNA-binding domain superfamily/Winged helix DNA-binding domain"/>
    <property type="match status" value="1"/>
</dbReference>
<dbReference type="SMART" id="SM00418">
    <property type="entry name" value="HTH_ARSR"/>
    <property type="match status" value="1"/>
</dbReference>
<dbReference type="InterPro" id="IPR036390">
    <property type="entry name" value="WH_DNA-bd_sf"/>
</dbReference>
<dbReference type="AlphaFoldDB" id="A0A1H5WTT3"/>